<dbReference type="RefSeq" id="WP_157853769.1">
    <property type="nucleotide sequence ID" value="NZ_PGFG01000001.1"/>
</dbReference>
<dbReference type="EMBL" id="PGFG01000001">
    <property type="protein sequence ID" value="PJJ75316.1"/>
    <property type="molecule type" value="Genomic_DNA"/>
</dbReference>
<organism evidence="2 3">
    <name type="scientific">Thermoflavifilum aggregans</name>
    <dbReference type="NCBI Taxonomy" id="454188"/>
    <lineage>
        <taxon>Bacteria</taxon>
        <taxon>Pseudomonadati</taxon>
        <taxon>Bacteroidota</taxon>
        <taxon>Chitinophagia</taxon>
        <taxon>Chitinophagales</taxon>
        <taxon>Chitinophagaceae</taxon>
        <taxon>Thermoflavifilum</taxon>
    </lineage>
</organism>
<keyword evidence="3" id="KW-1185">Reference proteome</keyword>
<feature type="transmembrane region" description="Helical" evidence="1">
    <location>
        <begin position="34"/>
        <end position="50"/>
    </location>
</feature>
<reference evidence="2 3" key="1">
    <citation type="submission" date="2017-11" db="EMBL/GenBank/DDBJ databases">
        <title>Genomic Encyclopedia of Archaeal and Bacterial Type Strains, Phase II (KMG-II): From Individual Species to Whole Genera.</title>
        <authorList>
            <person name="Goeker M."/>
        </authorList>
    </citation>
    <scope>NUCLEOTIDE SEQUENCE [LARGE SCALE GENOMIC DNA]</scope>
    <source>
        <strain evidence="2 3">DSM 27268</strain>
    </source>
</reference>
<dbReference type="AlphaFoldDB" id="A0A2M9CTS0"/>
<proteinExistence type="predicted"/>
<gene>
    <name evidence="2" type="ORF">BXY57_0888</name>
</gene>
<keyword evidence="1" id="KW-0812">Transmembrane</keyword>
<comment type="caution">
    <text evidence="2">The sequence shown here is derived from an EMBL/GenBank/DDBJ whole genome shotgun (WGS) entry which is preliminary data.</text>
</comment>
<accession>A0A2M9CTS0</accession>
<name>A0A2M9CTS0_9BACT</name>
<keyword evidence="1" id="KW-1133">Transmembrane helix</keyword>
<evidence type="ECO:0000313" key="2">
    <source>
        <dbReference type="EMBL" id="PJJ75316.1"/>
    </source>
</evidence>
<sequence length="53" mass="5936">MEKTTRDKKRLQVSIWFSLLLGGLLGLLFENVRIGLIIGLLIGLLSISLVKKQ</sequence>
<evidence type="ECO:0000256" key="1">
    <source>
        <dbReference type="SAM" id="Phobius"/>
    </source>
</evidence>
<evidence type="ECO:0000313" key="3">
    <source>
        <dbReference type="Proteomes" id="UP000230000"/>
    </source>
</evidence>
<keyword evidence="1" id="KW-0472">Membrane</keyword>
<feature type="transmembrane region" description="Helical" evidence="1">
    <location>
        <begin position="12"/>
        <end position="28"/>
    </location>
</feature>
<dbReference type="Proteomes" id="UP000230000">
    <property type="component" value="Unassembled WGS sequence"/>
</dbReference>
<protein>
    <submittedName>
        <fullName evidence="2">Uncharacterized protein</fullName>
    </submittedName>
</protein>